<reference evidence="1" key="1">
    <citation type="journal article" date="2021" name="Proc. Natl. Acad. Sci. U.S.A.">
        <title>A Catalog of Tens of Thousands of Viruses from Human Metagenomes Reveals Hidden Associations with Chronic Diseases.</title>
        <authorList>
            <person name="Tisza M.J."/>
            <person name="Buck C.B."/>
        </authorList>
    </citation>
    <scope>NUCLEOTIDE SEQUENCE</scope>
    <source>
        <strain evidence="1">CtZkC8</strain>
    </source>
</reference>
<name>A0A8S5UC62_9CAUD</name>
<sequence>MTLTTTMNLLQTLWDQHLYLNVLKLEKLGTTLL</sequence>
<protein>
    <submittedName>
        <fullName evidence="1">Uncharacterized protein</fullName>
    </submittedName>
</protein>
<accession>A0A8S5UC62</accession>
<evidence type="ECO:0000313" key="1">
    <source>
        <dbReference type="EMBL" id="DAF92056.1"/>
    </source>
</evidence>
<dbReference type="EMBL" id="BK016062">
    <property type="protein sequence ID" value="DAF92056.1"/>
    <property type="molecule type" value="Genomic_DNA"/>
</dbReference>
<proteinExistence type="predicted"/>
<organism evidence="1">
    <name type="scientific">Podoviridae sp. ctZkC8</name>
    <dbReference type="NCBI Taxonomy" id="2825259"/>
    <lineage>
        <taxon>Viruses</taxon>
        <taxon>Duplodnaviria</taxon>
        <taxon>Heunggongvirae</taxon>
        <taxon>Uroviricota</taxon>
        <taxon>Caudoviricetes</taxon>
    </lineage>
</organism>